<sequence length="238" mass="26698">MGKKGVPEWLNSSLWSSGPSSANTTDDPRLAQKVVNLVELRRLATQGIPDGAGIRPTVWKLLLGYLPNDRGYWASELAKKRSQYKVFKDEVLVVLDISYLLGILKVHIVSQSEVTWRLDETAGVKAEQLKGEGSGLLGRSEITHGEHPLSLGKSSVWNQFFQDSEIIEQIDRDVKRTHPDMHFFSGDSSFARSNQESVKRILIVFAKLNPGIRYVQGMNEVLAPLFYVFRSDPDEDNA</sequence>
<dbReference type="PANTHER" id="PTHR22957:SF27">
    <property type="entry name" value="TBC1 DOMAIN FAMILY MEMBER 13"/>
    <property type="match status" value="1"/>
</dbReference>
<dbReference type="InterPro" id="IPR000195">
    <property type="entry name" value="Rab-GAP-TBC_dom"/>
</dbReference>
<feature type="non-terminal residue" evidence="2">
    <location>
        <position position="1"/>
    </location>
</feature>
<dbReference type="Pfam" id="PF00566">
    <property type="entry name" value="RabGAP-TBC"/>
    <property type="match status" value="1"/>
</dbReference>
<feature type="domain" description="Rab-GAP TBC" evidence="1">
    <location>
        <begin position="49"/>
        <end position="238"/>
    </location>
</feature>
<dbReference type="AlphaFoldDB" id="A0A843TYT0"/>
<evidence type="ECO:0000313" key="3">
    <source>
        <dbReference type="Proteomes" id="UP000652761"/>
    </source>
</evidence>
<comment type="caution">
    <text evidence="2">The sequence shown here is derived from an EMBL/GenBank/DDBJ whole genome shotgun (WGS) entry which is preliminary data.</text>
</comment>
<evidence type="ECO:0000259" key="1">
    <source>
        <dbReference type="PROSITE" id="PS50086"/>
    </source>
</evidence>
<keyword evidence="3" id="KW-1185">Reference proteome</keyword>
<dbReference type="SUPFAM" id="SSF47923">
    <property type="entry name" value="Ypt/Rab-GAP domain of gyp1p"/>
    <property type="match status" value="1"/>
</dbReference>
<dbReference type="OrthoDB" id="10263206at2759"/>
<dbReference type="Gene3D" id="1.10.8.270">
    <property type="entry name" value="putative rabgap domain of human tbc1 domain family member 14 like domains"/>
    <property type="match status" value="1"/>
</dbReference>
<accession>A0A843TYT0</accession>
<dbReference type="PANTHER" id="PTHR22957">
    <property type="entry name" value="TBC1 DOMAIN FAMILY MEMBER GTPASE-ACTIVATING PROTEIN"/>
    <property type="match status" value="1"/>
</dbReference>
<protein>
    <recommendedName>
        <fullName evidence="1">Rab-GAP TBC domain-containing protein</fullName>
    </recommendedName>
</protein>
<organism evidence="2 3">
    <name type="scientific">Colocasia esculenta</name>
    <name type="common">Wild taro</name>
    <name type="synonym">Arum esculentum</name>
    <dbReference type="NCBI Taxonomy" id="4460"/>
    <lineage>
        <taxon>Eukaryota</taxon>
        <taxon>Viridiplantae</taxon>
        <taxon>Streptophyta</taxon>
        <taxon>Embryophyta</taxon>
        <taxon>Tracheophyta</taxon>
        <taxon>Spermatophyta</taxon>
        <taxon>Magnoliopsida</taxon>
        <taxon>Liliopsida</taxon>
        <taxon>Araceae</taxon>
        <taxon>Aroideae</taxon>
        <taxon>Colocasieae</taxon>
        <taxon>Colocasia</taxon>
    </lineage>
</organism>
<evidence type="ECO:0000313" key="2">
    <source>
        <dbReference type="EMBL" id="MQL76481.1"/>
    </source>
</evidence>
<dbReference type="GO" id="GO:0005096">
    <property type="term" value="F:GTPase activator activity"/>
    <property type="evidence" value="ECO:0007669"/>
    <property type="project" value="TreeGrafter"/>
</dbReference>
<dbReference type="Proteomes" id="UP000652761">
    <property type="component" value="Unassembled WGS sequence"/>
</dbReference>
<dbReference type="EMBL" id="NMUH01000301">
    <property type="protein sequence ID" value="MQL76481.1"/>
    <property type="molecule type" value="Genomic_DNA"/>
</dbReference>
<name>A0A843TYT0_COLES</name>
<dbReference type="GO" id="GO:0006886">
    <property type="term" value="P:intracellular protein transport"/>
    <property type="evidence" value="ECO:0007669"/>
    <property type="project" value="TreeGrafter"/>
</dbReference>
<proteinExistence type="predicted"/>
<reference evidence="2" key="1">
    <citation type="submission" date="2017-07" db="EMBL/GenBank/DDBJ databases">
        <title>Taro Niue Genome Assembly and Annotation.</title>
        <authorList>
            <person name="Atibalentja N."/>
            <person name="Keating K."/>
            <person name="Fields C.J."/>
        </authorList>
    </citation>
    <scope>NUCLEOTIDE SEQUENCE</scope>
    <source>
        <strain evidence="2">Niue_2</strain>
        <tissue evidence="2">Leaf</tissue>
    </source>
</reference>
<gene>
    <name evidence="2" type="ORF">Taro_008886</name>
</gene>
<dbReference type="PROSITE" id="PS50086">
    <property type="entry name" value="TBC_RABGAP"/>
    <property type="match status" value="1"/>
</dbReference>
<dbReference type="InterPro" id="IPR035969">
    <property type="entry name" value="Rab-GAP_TBC_sf"/>
</dbReference>